<comment type="caution">
    <text evidence="1">The sequence shown here is derived from an EMBL/GenBank/DDBJ whole genome shotgun (WGS) entry which is preliminary data.</text>
</comment>
<sequence length="39" mass="4305">MAYMTIMMSVAYALRAVRKALIVPGTSIAEVVAELQHIR</sequence>
<evidence type="ECO:0000313" key="1">
    <source>
        <dbReference type="EMBL" id="MCI33282.1"/>
    </source>
</evidence>
<accession>A0A392RAX9</accession>
<dbReference type="EMBL" id="LXQA010203173">
    <property type="protein sequence ID" value="MCI33282.1"/>
    <property type="molecule type" value="Genomic_DNA"/>
</dbReference>
<dbReference type="AlphaFoldDB" id="A0A392RAX9"/>
<dbReference type="Proteomes" id="UP000265520">
    <property type="component" value="Unassembled WGS sequence"/>
</dbReference>
<organism evidence="1 2">
    <name type="scientific">Trifolium medium</name>
    <dbReference type="NCBI Taxonomy" id="97028"/>
    <lineage>
        <taxon>Eukaryota</taxon>
        <taxon>Viridiplantae</taxon>
        <taxon>Streptophyta</taxon>
        <taxon>Embryophyta</taxon>
        <taxon>Tracheophyta</taxon>
        <taxon>Spermatophyta</taxon>
        <taxon>Magnoliopsida</taxon>
        <taxon>eudicotyledons</taxon>
        <taxon>Gunneridae</taxon>
        <taxon>Pentapetalae</taxon>
        <taxon>rosids</taxon>
        <taxon>fabids</taxon>
        <taxon>Fabales</taxon>
        <taxon>Fabaceae</taxon>
        <taxon>Papilionoideae</taxon>
        <taxon>50 kb inversion clade</taxon>
        <taxon>NPAAA clade</taxon>
        <taxon>Hologalegina</taxon>
        <taxon>IRL clade</taxon>
        <taxon>Trifolieae</taxon>
        <taxon>Trifolium</taxon>
    </lineage>
</organism>
<protein>
    <submittedName>
        <fullName evidence="1">Uncharacterized protein</fullName>
    </submittedName>
</protein>
<proteinExistence type="predicted"/>
<feature type="non-terminal residue" evidence="1">
    <location>
        <position position="39"/>
    </location>
</feature>
<keyword evidence="2" id="KW-1185">Reference proteome</keyword>
<evidence type="ECO:0000313" key="2">
    <source>
        <dbReference type="Proteomes" id="UP000265520"/>
    </source>
</evidence>
<reference evidence="1 2" key="1">
    <citation type="journal article" date="2018" name="Front. Plant Sci.">
        <title>Red Clover (Trifolium pratense) and Zigzag Clover (T. medium) - A Picture of Genomic Similarities and Differences.</title>
        <authorList>
            <person name="Dluhosova J."/>
            <person name="Istvanek J."/>
            <person name="Nedelnik J."/>
            <person name="Repkova J."/>
        </authorList>
    </citation>
    <scope>NUCLEOTIDE SEQUENCE [LARGE SCALE GENOMIC DNA]</scope>
    <source>
        <strain evidence="2">cv. 10/8</strain>
        <tissue evidence="1">Leaf</tissue>
    </source>
</reference>
<name>A0A392RAX9_9FABA</name>